<organism evidence="2 3">
    <name type="scientific">Cryptolaemus montrouzieri</name>
    <dbReference type="NCBI Taxonomy" id="559131"/>
    <lineage>
        <taxon>Eukaryota</taxon>
        <taxon>Metazoa</taxon>
        <taxon>Ecdysozoa</taxon>
        <taxon>Arthropoda</taxon>
        <taxon>Hexapoda</taxon>
        <taxon>Insecta</taxon>
        <taxon>Pterygota</taxon>
        <taxon>Neoptera</taxon>
        <taxon>Endopterygota</taxon>
        <taxon>Coleoptera</taxon>
        <taxon>Polyphaga</taxon>
        <taxon>Cucujiformia</taxon>
        <taxon>Coccinelloidea</taxon>
        <taxon>Coccinellidae</taxon>
        <taxon>Scymninae</taxon>
        <taxon>Scymnini</taxon>
        <taxon>Cryptolaemus</taxon>
    </lineage>
</organism>
<reference evidence="2 3" key="1">
    <citation type="journal article" date="2021" name="BMC Biol.">
        <title>Horizontally acquired antibacterial genes associated with adaptive radiation of ladybird beetles.</title>
        <authorList>
            <person name="Li H.S."/>
            <person name="Tang X.F."/>
            <person name="Huang Y.H."/>
            <person name="Xu Z.Y."/>
            <person name="Chen M.L."/>
            <person name="Du X.Y."/>
            <person name="Qiu B.Y."/>
            <person name="Chen P.T."/>
            <person name="Zhang W."/>
            <person name="Slipinski A."/>
            <person name="Escalona H.E."/>
            <person name="Waterhouse R.M."/>
            <person name="Zwick A."/>
            <person name="Pang H."/>
        </authorList>
    </citation>
    <scope>NUCLEOTIDE SEQUENCE [LARGE SCALE GENOMIC DNA]</scope>
    <source>
        <strain evidence="2">SYSU2018</strain>
    </source>
</reference>
<protein>
    <submittedName>
        <fullName evidence="2">Uncharacterized protein</fullName>
    </submittedName>
</protein>
<sequence>MFAKAGYAVLAIAFFLTMASAFKMPAIPGMDQAAGMASQGMEAVAGAAKSAASLPGVSSIPGAGDMANQAVNAAQGAMGMIPLPKN</sequence>
<name>A0ABD2MYU3_9CUCU</name>
<proteinExistence type="predicted"/>
<gene>
    <name evidence="2" type="ORF">HHI36_022142</name>
</gene>
<dbReference type="AlphaFoldDB" id="A0ABD2MYU3"/>
<evidence type="ECO:0000256" key="1">
    <source>
        <dbReference type="SAM" id="SignalP"/>
    </source>
</evidence>
<feature type="signal peptide" evidence="1">
    <location>
        <begin position="1"/>
        <end position="21"/>
    </location>
</feature>
<evidence type="ECO:0000313" key="2">
    <source>
        <dbReference type="EMBL" id="KAL3271668.1"/>
    </source>
</evidence>
<keyword evidence="3" id="KW-1185">Reference proteome</keyword>
<comment type="caution">
    <text evidence="2">The sequence shown here is derived from an EMBL/GenBank/DDBJ whole genome shotgun (WGS) entry which is preliminary data.</text>
</comment>
<accession>A0ABD2MYU3</accession>
<dbReference type="Proteomes" id="UP001516400">
    <property type="component" value="Unassembled WGS sequence"/>
</dbReference>
<evidence type="ECO:0000313" key="3">
    <source>
        <dbReference type="Proteomes" id="UP001516400"/>
    </source>
</evidence>
<keyword evidence="1" id="KW-0732">Signal</keyword>
<feature type="chain" id="PRO_5044874452" evidence="1">
    <location>
        <begin position="22"/>
        <end position="86"/>
    </location>
</feature>
<dbReference type="EMBL" id="JABFTP020000042">
    <property type="protein sequence ID" value="KAL3271668.1"/>
    <property type="molecule type" value="Genomic_DNA"/>
</dbReference>